<reference evidence="2" key="2">
    <citation type="submission" date="2019-02" db="EMBL/GenBank/DDBJ databases">
        <title>Opniocepnalus argus Var Kimnra genome.</title>
        <authorList>
            <person name="Zhou C."/>
            <person name="Xiao S."/>
        </authorList>
    </citation>
    <scope>NUCLEOTIDE SEQUENCE [LARGE SCALE GENOMIC DNA]</scope>
</reference>
<evidence type="ECO:0000313" key="1">
    <source>
        <dbReference type="EMBL" id="KAF3690494.1"/>
    </source>
</evidence>
<dbReference type="EMBL" id="CM015717">
    <property type="protein sequence ID" value="KAF3690494.1"/>
    <property type="molecule type" value="Genomic_DNA"/>
</dbReference>
<sequence>MNPHLQRLIKLLHLHFSKMFLFTKGDGFGLEFQDLQKPEQTGGFFCGETDLTGTFCSSGTRT</sequence>
<protein>
    <submittedName>
        <fullName evidence="1">Uncharacterized protein</fullName>
    </submittedName>
</protein>
<proteinExistence type="predicted"/>
<reference evidence="1 2" key="1">
    <citation type="submission" date="2019-02" db="EMBL/GenBank/DDBJ databases">
        <title>Opniocepnalus argus genome.</title>
        <authorList>
            <person name="Zhou C."/>
            <person name="Xiao S."/>
        </authorList>
    </citation>
    <scope>NUCLEOTIDE SEQUENCE [LARGE SCALE GENOMIC DNA]</scope>
    <source>
        <strain evidence="1">OARG1902GOOAL</strain>
        <tissue evidence="1">Muscle</tissue>
    </source>
</reference>
<gene>
    <name evidence="1" type="ORF">EXN66_Car006167</name>
</gene>
<dbReference type="Proteomes" id="UP000503349">
    <property type="component" value="Chromosome 6"/>
</dbReference>
<evidence type="ECO:0000313" key="2">
    <source>
        <dbReference type="Proteomes" id="UP000503349"/>
    </source>
</evidence>
<organism evidence="1 2">
    <name type="scientific">Channa argus</name>
    <name type="common">Northern snakehead</name>
    <name type="synonym">Ophicephalus argus</name>
    <dbReference type="NCBI Taxonomy" id="215402"/>
    <lineage>
        <taxon>Eukaryota</taxon>
        <taxon>Metazoa</taxon>
        <taxon>Chordata</taxon>
        <taxon>Craniata</taxon>
        <taxon>Vertebrata</taxon>
        <taxon>Euteleostomi</taxon>
        <taxon>Actinopterygii</taxon>
        <taxon>Neopterygii</taxon>
        <taxon>Teleostei</taxon>
        <taxon>Neoteleostei</taxon>
        <taxon>Acanthomorphata</taxon>
        <taxon>Anabantaria</taxon>
        <taxon>Anabantiformes</taxon>
        <taxon>Channoidei</taxon>
        <taxon>Channidae</taxon>
        <taxon>Channa</taxon>
    </lineage>
</organism>
<name>A0A6G1PK32_CHAAH</name>
<dbReference type="AlphaFoldDB" id="A0A6G1PK32"/>
<accession>A0A6G1PK32</accession>
<keyword evidence="2" id="KW-1185">Reference proteome</keyword>